<dbReference type="CDD" id="cd06580">
    <property type="entry name" value="TM_PBP1_transp_TpRbsC_like"/>
    <property type="match status" value="1"/>
</dbReference>
<feature type="transmembrane region" description="Helical" evidence="6">
    <location>
        <begin position="201"/>
        <end position="219"/>
    </location>
</feature>
<comment type="caution">
    <text evidence="7">The sequence shown here is derived from an EMBL/GenBank/DDBJ whole genome shotgun (WGS) entry which is preliminary data.</text>
</comment>
<comment type="subcellular location">
    <subcellularLocation>
        <location evidence="1">Cell membrane</location>
        <topology evidence="1">Multi-pass membrane protein</topology>
    </subcellularLocation>
</comment>
<evidence type="ECO:0000256" key="5">
    <source>
        <dbReference type="ARBA" id="ARBA00023136"/>
    </source>
</evidence>
<feature type="transmembrane region" description="Helical" evidence="6">
    <location>
        <begin position="144"/>
        <end position="165"/>
    </location>
</feature>
<evidence type="ECO:0000256" key="6">
    <source>
        <dbReference type="SAM" id="Phobius"/>
    </source>
</evidence>
<keyword evidence="5 6" id="KW-0472">Membrane</keyword>
<evidence type="ECO:0000313" key="7">
    <source>
        <dbReference type="EMBL" id="TEB05535.1"/>
    </source>
</evidence>
<keyword evidence="3 6" id="KW-0812">Transmembrane</keyword>
<feature type="transmembrane region" description="Helical" evidence="6">
    <location>
        <begin position="21"/>
        <end position="41"/>
    </location>
</feature>
<gene>
    <name evidence="7" type="ORF">Psch_02576</name>
</gene>
<feature type="transmembrane region" description="Helical" evidence="6">
    <location>
        <begin position="71"/>
        <end position="90"/>
    </location>
</feature>
<feature type="transmembrane region" description="Helical" evidence="6">
    <location>
        <begin position="249"/>
        <end position="272"/>
    </location>
</feature>
<protein>
    <submittedName>
        <fullName evidence="7">D-allose transporter subunit</fullName>
    </submittedName>
</protein>
<name>A0A4Y7R9A2_9FIRM</name>
<organism evidence="7 8">
    <name type="scientific">Pelotomaculum schinkii</name>
    <dbReference type="NCBI Taxonomy" id="78350"/>
    <lineage>
        <taxon>Bacteria</taxon>
        <taxon>Bacillati</taxon>
        <taxon>Bacillota</taxon>
        <taxon>Clostridia</taxon>
        <taxon>Eubacteriales</taxon>
        <taxon>Desulfotomaculaceae</taxon>
        <taxon>Pelotomaculum</taxon>
    </lineage>
</organism>
<evidence type="ECO:0000313" key="8">
    <source>
        <dbReference type="Proteomes" id="UP000298324"/>
    </source>
</evidence>
<keyword evidence="8" id="KW-1185">Reference proteome</keyword>
<feature type="transmembrane region" description="Helical" evidence="6">
    <location>
        <begin position="330"/>
        <end position="348"/>
    </location>
</feature>
<keyword evidence="2" id="KW-1003">Cell membrane</keyword>
<dbReference type="EMBL" id="QFGA01000002">
    <property type="protein sequence ID" value="TEB05535.1"/>
    <property type="molecule type" value="Genomic_DNA"/>
</dbReference>
<keyword evidence="4 6" id="KW-1133">Transmembrane helix</keyword>
<dbReference type="Pfam" id="PF02653">
    <property type="entry name" value="BPD_transp_2"/>
    <property type="match status" value="1"/>
</dbReference>
<sequence length="363" mass="39106">MSVKPALRLEKRLETSRSAAFLVPVVSVVLALFTGALFFWFSGKNPAVVYSSMFYGAFGSAYGLSETVVKAIPLSLCGLGIALAFRMQLWNIGGEGQFYMGAMAATWVALFHPQLPGWIMLPAMFLAGFIAGGLWGLLPAVPRAYQGVNETITTLMLNYIAIFWVDYLVHGPWRDPAGFNFPLTAQFVPSAILPAFGTTRIHAGLIFTIAAALVMYLVMRNTRTGFEIKVIGESQSAARYAGISLEKNILLVMLFSGALCGLAGMAEVSGIAGRLQEGLSPGYGYTAIIVAWLSRLNPLALPVVAFMFGGLQVGGYSVQTSGVPATTVSMLQGLLLFFVLGGELFYRYRLSWRSKSIKEGANS</sequence>
<dbReference type="GO" id="GO:0022857">
    <property type="term" value="F:transmembrane transporter activity"/>
    <property type="evidence" value="ECO:0007669"/>
    <property type="project" value="InterPro"/>
</dbReference>
<dbReference type="RefSeq" id="WP_190240546.1">
    <property type="nucleotide sequence ID" value="NZ_QFGA01000002.1"/>
</dbReference>
<dbReference type="Proteomes" id="UP000298324">
    <property type="component" value="Unassembled WGS sequence"/>
</dbReference>
<dbReference type="PANTHER" id="PTHR47089">
    <property type="entry name" value="ABC TRANSPORTER, PERMEASE PROTEIN"/>
    <property type="match status" value="1"/>
</dbReference>
<accession>A0A4Y7R9A2</accession>
<evidence type="ECO:0000256" key="2">
    <source>
        <dbReference type="ARBA" id="ARBA00022475"/>
    </source>
</evidence>
<evidence type="ECO:0000256" key="3">
    <source>
        <dbReference type="ARBA" id="ARBA00022692"/>
    </source>
</evidence>
<evidence type="ECO:0000256" key="1">
    <source>
        <dbReference type="ARBA" id="ARBA00004651"/>
    </source>
</evidence>
<feature type="transmembrane region" description="Helical" evidence="6">
    <location>
        <begin position="119"/>
        <end position="138"/>
    </location>
</feature>
<dbReference type="AlphaFoldDB" id="A0A4Y7R9A2"/>
<dbReference type="PANTHER" id="PTHR47089:SF1">
    <property type="entry name" value="GUANOSINE ABC TRANSPORTER PERMEASE PROTEIN NUPP"/>
    <property type="match status" value="1"/>
</dbReference>
<reference evidence="7 8" key="1">
    <citation type="journal article" date="2018" name="Environ. Microbiol.">
        <title>Novel energy conservation strategies and behaviour of Pelotomaculum schinkii driving syntrophic propionate catabolism.</title>
        <authorList>
            <person name="Hidalgo-Ahumada C.A.P."/>
            <person name="Nobu M.K."/>
            <person name="Narihiro T."/>
            <person name="Tamaki H."/>
            <person name="Liu W.T."/>
            <person name="Kamagata Y."/>
            <person name="Stams A.J.M."/>
            <person name="Imachi H."/>
            <person name="Sousa D.Z."/>
        </authorList>
    </citation>
    <scope>NUCLEOTIDE SEQUENCE [LARGE SCALE GENOMIC DNA]</scope>
    <source>
        <strain evidence="7 8">HH</strain>
    </source>
</reference>
<feature type="transmembrane region" description="Helical" evidence="6">
    <location>
        <begin position="96"/>
        <end position="112"/>
    </location>
</feature>
<dbReference type="GO" id="GO:0005886">
    <property type="term" value="C:plasma membrane"/>
    <property type="evidence" value="ECO:0007669"/>
    <property type="project" value="UniProtKB-SubCell"/>
</dbReference>
<dbReference type="InterPro" id="IPR001851">
    <property type="entry name" value="ABC_transp_permease"/>
</dbReference>
<proteinExistence type="predicted"/>
<evidence type="ECO:0000256" key="4">
    <source>
        <dbReference type="ARBA" id="ARBA00022989"/>
    </source>
</evidence>